<dbReference type="GO" id="GO:0005886">
    <property type="term" value="C:plasma membrane"/>
    <property type="evidence" value="ECO:0007669"/>
    <property type="project" value="TreeGrafter"/>
</dbReference>
<dbReference type="AlphaFoldDB" id="A0AB39UTV7"/>
<dbReference type="FunFam" id="3.30.70.270:FF:000001">
    <property type="entry name" value="Diguanylate cyclase domain protein"/>
    <property type="match status" value="1"/>
</dbReference>
<protein>
    <recommendedName>
        <fullName evidence="2">diguanylate cyclase</fullName>
        <ecNumber evidence="2">2.7.7.65</ecNumber>
    </recommendedName>
</protein>
<dbReference type="InterPro" id="IPR029787">
    <property type="entry name" value="Nucleotide_cyclase"/>
</dbReference>
<organism evidence="5">
    <name type="scientific">Thermohahella caldifontis</name>
    <dbReference type="NCBI Taxonomy" id="3142973"/>
    <lineage>
        <taxon>Bacteria</taxon>
        <taxon>Pseudomonadati</taxon>
        <taxon>Pseudomonadota</taxon>
        <taxon>Gammaproteobacteria</taxon>
        <taxon>Oceanospirillales</taxon>
        <taxon>Hahellaceae</taxon>
        <taxon>Thermohahella</taxon>
    </lineage>
</organism>
<accession>A0AB39UTV7</accession>
<dbReference type="GO" id="GO:1902201">
    <property type="term" value="P:negative regulation of bacterial-type flagellum-dependent cell motility"/>
    <property type="evidence" value="ECO:0007669"/>
    <property type="project" value="TreeGrafter"/>
</dbReference>
<dbReference type="PROSITE" id="PS50887">
    <property type="entry name" value="GGDEF"/>
    <property type="match status" value="1"/>
</dbReference>
<dbReference type="CDD" id="cd01949">
    <property type="entry name" value="GGDEF"/>
    <property type="match status" value="1"/>
</dbReference>
<evidence type="ECO:0000313" key="5">
    <source>
        <dbReference type="EMBL" id="XDT71418.1"/>
    </source>
</evidence>
<reference evidence="5" key="1">
    <citation type="submission" date="2024-05" db="EMBL/GenBank/DDBJ databases">
        <title>Genome sequencing of novel strain.</title>
        <authorList>
            <person name="Ganbat D."/>
            <person name="Ganbat S."/>
            <person name="Lee S.-J."/>
        </authorList>
    </citation>
    <scope>NUCLEOTIDE SEQUENCE</scope>
    <source>
        <strain evidence="5">SMD15-11</strain>
    </source>
</reference>
<dbReference type="Gene3D" id="3.30.70.270">
    <property type="match status" value="1"/>
</dbReference>
<dbReference type="InterPro" id="IPR000160">
    <property type="entry name" value="GGDEF_dom"/>
</dbReference>
<comment type="catalytic activity">
    <reaction evidence="3">
        <text>2 GTP = 3',3'-c-di-GMP + 2 diphosphate</text>
        <dbReference type="Rhea" id="RHEA:24898"/>
        <dbReference type="ChEBI" id="CHEBI:33019"/>
        <dbReference type="ChEBI" id="CHEBI:37565"/>
        <dbReference type="ChEBI" id="CHEBI:58805"/>
        <dbReference type="EC" id="2.7.7.65"/>
    </reaction>
</comment>
<feature type="domain" description="GGDEF" evidence="4">
    <location>
        <begin position="167"/>
        <end position="297"/>
    </location>
</feature>
<keyword evidence="5" id="KW-0808">Transferase</keyword>
<dbReference type="RefSeq" id="WP_369600454.1">
    <property type="nucleotide sequence ID" value="NZ_CP154858.1"/>
</dbReference>
<dbReference type="EC" id="2.7.7.65" evidence="2"/>
<dbReference type="KEGG" id="tcd:AAIA72_11450"/>
<gene>
    <name evidence="5" type="ORF">AAIA72_11450</name>
</gene>
<evidence type="ECO:0000256" key="1">
    <source>
        <dbReference type="ARBA" id="ARBA00001946"/>
    </source>
</evidence>
<dbReference type="SUPFAM" id="SSF55073">
    <property type="entry name" value="Nucleotide cyclase"/>
    <property type="match status" value="1"/>
</dbReference>
<evidence type="ECO:0000259" key="4">
    <source>
        <dbReference type="PROSITE" id="PS50887"/>
    </source>
</evidence>
<dbReference type="Pfam" id="PF00990">
    <property type="entry name" value="GGDEF"/>
    <property type="match status" value="1"/>
</dbReference>
<dbReference type="NCBIfam" id="TIGR00254">
    <property type="entry name" value="GGDEF"/>
    <property type="match status" value="1"/>
</dbReference>
<dbReference type="GO" id="GO:0043709">
    <property type="term" value="P:cell adhesion involved in single-species biofilm formation"/>
    <property type="evidence" value="ECO:0007669"/>
    <property type="project" value="TreeGrafter"/>
</dbReference>
<dbReference type="SMART" id="SM00267">
    <property type="entry name" value="GGDEF"/>
    <property type="match status" value="1"/>
</dbReference>
<name>A0AB39UTV7_9GAMM</name>
<dbReference type="PANTHER" id="PTHR45138:SF9">
    <property type="entry name" value="DIGUANYLATE CYCLASE DGCM-RELATED"/>
    <property type="match status" value="1"/>
</dbReference>
<keyword evidence="5" id="KW-0548">Nucleotidyltransferase</keyword>
<dbReference type="GO" id="GO:0052621">
    <property type="term" value="F:diguanylate cyclase activity"/>
    <property type="evidence" value="ECO:0007669"/>
    <property type="project" value="UniProtKB-EC"/>
</dbReference>
<evidence type="ECO:0000256" key="3">
    <source>
        <dbReference type="ARBA" id="ARBA00034247"/>
    </source>
</evidence>
<evidence type="ECO:0000256" key="2">
    <source>
        <dbReference type="ARBA" id="ARBA00012528"/>
    </source>
</evidence>
<comment type="cofactor">
    <cofactor evidence="1">
        <name>Mg(2+)</name>
        <dbReference type="ChEBI" id="CHEBI:18420"/>
    </cofactor>
</comment>
<dbReference type="PANTHER" id="PTHR45138">
    <property type="entry name" value="REGULATORY COMPONENTS OF SENSORY TRANSDUCTION SYSTEM"/>
    <property type="match status" value="1"/>
</dbReference>
<proteinExistence type="predicted"/>
<dbReference type="InterPro" id="IPR050469">
    <property type="entry name" value="Diguanylate_Cyclase"/>
</dbReference>
<sequence>MNSLPVDRMHFETLADLAERTRRMRALHINWINYTLRKLVCHLPVTEADAASAANPHECEVGKILDSLGDHVIRESEAFVLLGQSHVALHEAMHGLVEAARVKMPVDPAIYDRYVAAQKVFFTALDDFLWDLEHLCSQFDPLTQLPNRQLLDKVIAREMNRAGRHGVPLSLVMMDLDHFKSVNDTWGHEAGDRVLKTVARVLRESLRDYDIAGRFGGEEFLILLPETPASRAEALMQRLRRKLAALTWPELDQRRVTASFGVAQYEPGDLPADLIRRADEAMYEAKSCGRNCVRVSG</sequence>
<dbReference type="Gene3D" id="1.20.120.30">
    <property type="entry name" value="Aspartate receptor, ligand-binding domain"/>
    <property type="match status" value="1"/>
</dbReference>
<dbReference type="InterPro" id="IPR043128">
    <property type="entry name" value="Rev_trsase/Diguanyl_cyclase"/>
</dbReference>
<dbReference type="EMBL" id="CP154858">
    <property type="protein sequence ID" value="XDT71418.1"/>
    <property type="molecule type" value="Genomic_DNA"/>
</dbReference>